<dbReference type="AlphaFoldDB" id="A0A0L0ERT5"/>
<evidence type="ECO:0000313" key="2">
    <source>
        <dbReference type="Proteomes" id="UP000036850"/>
    </source>
</evidence>
<proteinExistence type="predicted"/>
<comment type="caution">
    <text evidence="1">The sequence shown here is derived from an EMBL/GenBank/DDBJ whole genome shotgun (WGS) entry which is preliminary data.</text>
</comment>
<dbReference type="EMBL" id="LFZX01000092">
    <property type="protein sequence ID" value="KNC67124.1"/>
    <property type="molecule type" value="Genomic_DNA"/>
</dbReference>
<accession>A0A0L0ERT5</accession>
<sequence>MAFGVSSDKGNITFVYDHQQRNPIFSRDRSYTAASMEDKNGDGLISIYDETVGISYFGEHLKEIRWWLYRLT</sequence>
<name>A0A0L0ERT5_9GAMM</name>
<organism evidence="1 2">
    <name type="scientific">Pseudoalteromonas rubra</name>
    <dbReference type="NCBI Taxonomy" id="43658"/>
    <lineage>
        <taxon>Bacteria</taxon>
        <taxon>Pseudomonadati</taxon>
        <taxon>Pseudomonadota</taxon>
        <taxon>Gammaproteobacteria</taxon>
        <taxon>Alteromonadales</taxon>
        <taxon>Pseudoalteromonadaceae</taxon>
        <taxon>Pseudoalteromonas</taxon>
    </lineage>
</organism>
<dbReference type="PATRIC" id="fig|43658.6.peg.5863"/>
<gene>
    <name evidence="1" type="ORF">AC626_12795</name>
</gene>
<reference evidence="2" key="1">
    <citation type="submission" date="2015-07" db="EMBL/GenBank/DDBJ databases">
        <title>Draft genome sequence of a Pseudoalteromonas rubra strain, OCN096, isolated from Kaneohe Bay, Oahu, Hawaii.</title>
        <authorList>
            <person name="Beurmann S."/>
            <person name="Ushijima B."/>
            <person name="Belcaid M."/>
            <person name="Callahan S.M."/>
            <person name="Aeby G.S."/>
        </authorList>
    </citation>
    <scope>NUCLEOTIDE SEQUENCE [LARGE SCALE GENOMIC DNA]</scope>
    <source>
        <strain evidence="2">OCN096</strain>
    </source>
</reference>
<dbReference type="Proteomes" id="UP000036850">
    <property type="component" value="Unassembled WGS sequence"/>
</dbReference>
<evidence type="ECO:0000313" key="1">
    <source>
        <dbReference type="EMBL" id="KNC67124.1"/>
    </source>
</evidence>
<protein>
    <submittedName>
        <fullName evidence="1">Uncharacterized protein</fullName>
    </submittedName>
</protein>